<gene>
    <name evidence="2" type="ORF">CYCCA115_LOCUS2212</name>
</gene>
<evidence type="ECO:0000256" key="1">
    <source>
        <dbReference type="SAM" id="MobiDB-lite"/>
    </source>
</evidence>
<sequence length="233" mass="26509">MRGNQIIFSHDSVEKVNHVLVSKEDLDNITKVHFYNEKGRDDVLAWKTYGTSKLYDCSSVLQQWFAVLGQLSPYYSHIRQDTIDNLVEIVEQSAREKKDNPIFISDKQSLLHEKRLGSDVGGVHQVDSMSDNYHDYFGGASTSQIEGSSHPSSNEDLPLKTHYVSPSPDTLLQTESNRKQVENDAIQNVMKSVDESKTVSQHQMESDDVVRGWFGEHESEGRDRHNNSFVISH</sequence>
<keyword evidence="3" id="KW-1185">Reference proteome</keyword>
<proteinExistence type="predicted"/>
<evidence type="ECO:0000313" key="2">
    <source>
        <dbReference type="EMBL" id="CAJ1931045.1"/>
    </source>
</evidence>
<accession>A0AAD2CFT2</accession>
<organism evidence="2 3">
    <name type="scientific">Cylindrotheca closterium</name>
    <dbReference type="NCBI Taxonomy" id="2856"/>
    <lineage>
        <taxon>Eukaryota</taxon>
        <taxon>Sar</taxon>
        <taxon>Stramenopiles</taxon>
        <taxon>Ochrophyta</taxon>
        <taxon>Bacillariophyta</taxon>
        <taxon>Bacillariophyceae</taxon>
        <taxon>Bacillariophycidae</taxon>
        <taxon>Bacillariales</taxon>
        <taxon>Bacillariaceae</taxon>
        <taxon>Cylindrotheca</taxon>
    </lineage>
</organism>
<dbReference type="AlphaFoldDB" id="A0AAD2CFT2"/>
<feature type="region of interest" description="Disordered" evidence="1">
    <location>
        <begin position="138"/>
        <end position="158"/>
    </location>
</feature>
<protein>
    <submittedName>
        <fullName evidence="2">Uncharacterized protein</fullName>
    </submittedName>
</protein>
<comment type="caution">
    <text evidence="2">The sequence shown here is derived from an EMBL/GenBank/DDBJ whole genome shotgun (WGS) entry which is preliminary data.</text>
</comment>
<dbReference type="Proteomes" id="UP001295423">
    <property type="component" value="Unassembled WGS sequence"/>
</dbReference>
<feature type="compositionally biased region" description="Polar residues" evidence="1">
    <location>
        <begin position="140"/>
        <end position="155"/>
    </location>
</feature>
<evidence type="ECO:0000313" key="3">
    <source>
        <dbReference type="Proteomes" id="UP001295423"/>
    </source>
</evidence>
<name>A0AAD2CFT2_9STRA</name>
<dbReference type="EMBL" id="CAKOGP040000119">
    <property type="protein sequence ID" value="CAJ1931045.1"/>
    <property type="molecule type" value="Genomic_DNA"/>
</dbReference>
<reference evidence="2" key="1">
    <citation type="submission" date="2023-08" db="EMBL/GenBank/DDBJ databases">
        <authorList>
            <person name="Audoor S."/>
            <person name="Bilcke G."/>
        </authorList>
    </citation>
    <scope>NUCLEOTIDE SEQUENCE</scope>
</reference>